<evidence type="ECO:0000256" key="1">
    <source>
        <dbReference type="ARBA" id="ARBA00022786"/>
    </source>
</evidence>
<reference evidence="3 4" key="1">
    <citation type="journal article" date="2021" name="Nat. Plants">
        <title>The Taxus genome provides insights into paclitaxel biosynthesis.</title>
        <authorList>
            <person name="Xiong X."/>
            <person name="Gou J."/>
            <person name="Liao Q."/>
            <person name="Li Y."/>
            <person name="Zhou Q."/>
            <person name="Bi G."/>
            <person name="Li C."/>
            <person name="Du R."/>
            <person name="Wang X."/>
            <person name="Sun T."/>
            <person name="Guo L."/>
            <person name="Liang H."/>
            <person name="Lu P."/>
            <person name="Wu Y."/>
            <person name="Zhang Z."/>
            <person name="Ro D.K."/>
            <person name="Shang Y."/>
            <person name="Huang S."/>
            <person name="Yan J."/>
        </authorList>
    </citation>
    <scope>NUCLEOTIDE SEQUENCE [LARGE SCALE GENOMIC DNA]</scope>
    <source>
        <strain evidence="3">Ta-2019</strain>
    </source>
</reference>
<gene>
    <name evidence="3" type="ORF">KI387_024595</name>
</gene>
<proteinExistence type="predicted"/>
<dbReference type="Proteomes" id="UP000824469">
    <property type="component" value="Unassembled WGS sequence"/>
</dbReference>
<dbReference type="PANTHER" id="PTHR32370">
    <property type="entry name" value="OS12G0117600 PROTEIN"/>
    <property type="match status" value="1"/>
</dbReference>
<dbReference type="InterPro" id="IPR027356">
    <property type="entry name" value="NPH3_dom"/>
</dbReference>
<name>A0AA38G733_TAXCH</name>
<evidence type="ECO:0000313" key="3">
    <source>
        <dbReference type="EMBL" id="KAH9315968.1"/>
    </source>
</evidence>
<keyword evidence="4" id="KW-1185">Reference proteome</keyword>
<protein>
    <recommendedName>
        <fullName evidence="2">NPH3 domain-containing protein</fullName>
    </recommendedName>
</protein>
<sequence length="207" mass="23510">EKKMLPYGVEGKPAKKTLMSEWKGAPGEQAEAKQATMDWWFEDLCMLDMDYFVRTIAAIRAKGVSPDMIGAVISNYAMKWLPGLAQEQHTSAYLLENLADTKQIIESADNNESSAGKNRFILENLVSILPSGERRSFLQLSAQARKNRKYKKQSIKMLIRWISTNSGGGIQWRRNTVRPISDICQNHQVSLHYKNAFGVTMVTMFFI</sequence>
<dbReference type="PROSITE" id="PS51649">
    <property type="entry name" value="NPH3"/>
    <property type="match status" value="1"/>
</dbReference>
<keyword evidence="1" id="KW-0833">Ubl conjugation pathway</keyword>
<dbReference type="EMBL" id="JAHRHJ020000005">
    <property type="protein sequence ID" value="KAH9315968.1"/>
    <property type="molecule type" value="Genomic_DNA"/>
</dbReference>
<organism evidence="3 4">
    <name type="scientific">Taxus chinensis</name>
    <name type="common">Chinese yew</name>
    <name type="synonym">Taxus wallichiana var. chinensis</name>
    <dbReference type="NCBI Taxonomy" id="29808"/>
    <lineage>
        <taxon>Eukaryota</taxon>
        <taxon>Viridiplantae</taxon>
        <taxon>Streptophyta</taxon>
        <taxon>Embryophyta</taxon>
        <taxon>Tracheophyta</taxon>
        <taxon>Spermatophyta</taxon>
        <taxon>Pinopsida</taxon>
        <taxon>Pinidae</taxon>
        <taxon>Conifers II</taxon>
        <taxon>Cupressales</taxon>
        <taxon>Taxaceae</taxon>
        <taxon>Taxus</taxon>
    </lineage>
</organism>
<feature type="non-terminal residue" evidence="3">
    <location>
        <position position="1"/>
    </location>
</feature>
<evidence type="ECO:0000313" key="4">
    <source>
        <dbReference type="Proteomes" id="UP000824469"/>
    </source>
</evidence>
<feature type="domain" description="NPH3" evidence="2">
    <location>
        <begin position="38"/>
        <end position="207"/>
    </location>
</feature>
<dbReference type="AlphaFoldDB" id="A0AA38G733"/>
<dbReference type="InterPro" id="IPR043454">
    <property type="entry name" value="NPH3/RPT2-like"/>
</dbReference>
<accession>A0AA38G733</accession>
<comment type="caution">
    <text evidence="3">The sequence shown here is derived from an EMBL/GenBank/DDBJ whole genome shotgun (WGS) entry which is preliminary data.</text>
</comment>
<evidence type="ECO:0000259" key="2">
    <source>
        <dbReference type="PROSITE" id="PS51649"/>
    </source>
</evidence>
<dbReference type="Pfam" id="PF03000">
    <property type="entry name" value="NPH3"/>
    <property type="match status" value="1"/>
</dbReference>